<feature type="transmembrane region" description="Helical" evidence="8">
    <location>
        <begin position="506"/>
        <end position="526"/>
    </location>
</feature>
<dbReference type="NCBIfam" id="NF007399">
    <property type="entry name" value="PRK09928.1"/>
    <property type="match status" value="1"/>
</dbReference>
<sequence length="733" mass="82015">MVFSSPITSAHQKLAVSALSGSPASSLLICAKGRLPTKCDEPYFFKNAGETMVTSDIDTKPQKDTLNPVVFFTSAGLILAFCLMTIFYTDLSNRWIGITLNWVSATFGWYYLLAATLYIVFVIYIATSRYGSIKLGPEQSKPEFSLVSWAAMLFAAGIGIDLMFFSVAEPVTQYMMPPEGQGQTLEAARQAMVWTLFHYGLTGWSMYALMGIALGYFSYRYNLPLTIRSALYPIFGKRIDGPIGHSVDIAAVIGTIFGIATTLGIGVVQLNYGLNVLFHIPESLAVQAGLILLSVVMAAVSVTSGVNKGIRILSEVNVLLALGLILFLLFWGNTEFLLNALVLNVGDYINRFLGMTLNSFAFDRPTQWMNSWTLFFWAWWVAWSPFVGLFLARISRGRTIRQFVVGTLIIPFVFTLLWLSIFGNSALYQILHGNIAFANEVMEFPERGFYSLLAQYPGFTLSASVATITGLLFYVTSADSGSLVLGNFTSRLADINNDSPNWLRTFWSITIGLLTLGMLMTDGVAALQNATVIMGLPFSFVIFFVMVGLYKSLKIEDYRKASSQQTPTPTLISGNEVLNWKQRLSRVMNYPGTTYTAKILDTICRPAMEEVAQELAVRGVKVEFNELPPKEDEQLNRLNHLELLVHLGDEQNFVYQIWPQRYSVPAFTYRARSGKSHYYRLETYLLEGTQGNDLMDYSKEQIINNILDQYERHMNFLHIQSEAPGNIMTFPDQ</sequence>
<evidence type="ECO:0000256" key="5">
    <source>
        <dbReference type="ARBA" id="ARBA00022692"/>
    </source>
</evidence>
<dbReference type="Pfam" id="PF02028">
    <property type="entry name" value="BCCT"/>
    <property type="match status" value="1"/>
</dbReference>
<dbReference type="InterPro" id="IPR018093">
    <property type="entry name" value="BCCT_CS"/>
</dbReference>
<dbReference type="HOGENOM" id="CLU_010118_3_1_6"/>
<evidence type="ECO:0000313" key="10">
    <source>
        <dbReference type="Proteomes" id="UP000001019"/>
    </source>
</evidence>
<dbReference type="PANTHER" id="PTHR30047:SF7">
    <property type="entry name" value="HIGH-AFFINITY CHOLINE TRANSPORT PROTEIN"/>
    <property type="match status" value="1"/>
</dbReference>
<evidence type="ECO:0000256" key="1">
    <source>
        <dbReference type="ARBA" id="ARBA00004651"/>
    </source>
</evidence>
<evidence type="ECO:0000256" key="6">
    <source>
        <dbReference type="ARBA" id="ARBA00022989"/>
    </source>
</evidence>
<feature type="transmembrane region" description="Helical" evidence="8">
    <location>
        <begin position="284"/>
        <end position="304"/>
    </location>
</feature>
<evidence type="ECO:0000313" key="9">
    <source>
        <dbReference type="EMBL" id="AAS61242.1"/>
    </source>
</evidence>
<comment type="similarity">
    <text evidence="2">Belongs to the BCCT transporter (TC 2.A.15) family.</text>
</comment>
<keyword evidence="5 8" id="KW-0812">Transmembrane</keyword>
<feature type="transmembrane region" description="Helical" evidence="8">
    <location>
        <begin position="372"/>
        <end position="391"/>
    </location>
</feature>
<feature type="transmembrane region" description="Helical" evidence="8">
    <location>
        <begin position="403"/>
        <end position="421"/>
    </location>
</feature>
<keyword evidence="6 8" id="KW-1133">Transmembrane helix</keyword>
<reference evidence="10" key="1">
    <citation type="journal article" date="2004" name="DNA Res.">
        <title>Complete genome sequence of Yersinia pestis strain 91001, an isolate avirulent to humans.</title>
        <authorList>
            <person name="Song Y."/>
            <person name="Tong Z."/>
            <person name="Wang J."/>
            <person name="Wang L."/>
            <person name="Guo Z."/>
            <person name="Han Y."/>
            <person name="Zhang J."/>
            <person name="Pei D."/>
            <person name="Zhou D."/>
            <person name="Qin H."/>
            <person name="Pang X."/>
            <person name="Han Y."/>
            <person name="Zhai J."/>
            <person name="Li M."/>
            <person name="Cui B."/>
            <person name="Qi Z."/>
            <person name="Jin L."/>
            <person name="Dai R."/>
            <person name="Chen F."/>
            <person name="Li S."/>
            <person name="Ye C."/>
            <person name="Du Z."/>
            <person name="Lin W."/>
            <person name="Wang J."/>
            <person name="Yu J."/>
            <person name="Yang H."/>
            <person name="Wang J."/>
            <person name="Huang P."/>
            <person name="Yang R."/>
        </authorList>
    </citation>
    <scope>NUCLEOTIDE SEQUENCE [LARGE SCALE GENOMIC DNA]</scope>
    <source>
        <strain evidence="10">91001 / Biovar Mediaevalis</strain>
    </source>
</reference>
<dbReference type="InterPro" id="IPR000060">
    <property type="entry name" value="BCCT_transptr"/>
</dbReference>
<dbReference type="PANTHER" id="PTHR30047">
    <property type="entry name" value="HIGH-AFFINITY CHOLINE TRANSPORT PROTEIN-RELATED"/>
    <property type="match status" value="1"/>
</dbReference>
<dbReference type="GO" id="GO:0005886">
    <property type="term" value="C:plasma membrane"/>
    <property type="evidence" value="ECO:0007669"/>
    <property type="project" value="UniProtKB-SubCell"/>
</dbReference>
<keyword evidence="7 8" id="KW-0472">Membrane</keyword>
<dbReference type="EnsemblBacteria" id="AAS61242">
    <property type="protein sequence ID" value="AAS61242"/>
    <property type="gene ID" value="YP_0991"/>
</dbReference>
<dbReference type="GO" id="GO:0022857">
    <property type="term" value="F:transmembrane transporter activity"/>
    <property type="evidence" value="ECO:0007669"/>
    <property type="project" value="InterPro"/>
</dbReference>
<feature type="transmembrane region" description="Helical" evidence="8">
    <location>
        <begin position="196"/>
        <end position="219"/>
    </location>
</feature>
<accession>A0A0H2W414</accession>
<evidence type="ECO:0000256" key="2">
    <source>
        <dbReference type="ARBA" id="ARBA00005658"/>
    </source>
</evidence>
<dbReference type="Proteomes" id="UP000001019">
    <property type="component" value="Chromosome"/>
</dbReference>
<feature type="transmembrane region" description="Helical" evidence="8">
    <location>
        <begin position="108"/>
        <end position="126"/>
    </location>
</feature>
<feature type="transmembrane region" description="Helical" evidence="8">
    <location>
        <begin position="247"/>
        <end position="272"/>
    </location>
</feature>
<dbReference type="EMBL" id="AE017042">
    <property type="protein sequence ID" value="AAS61242.1"/>
    <property type="molecule type" value="Genomic_DNA"/>
</dbReference>
<dbReference type="AlphaFoldDB" id="A0A0H2W414"/>
<dbReference type="PROSITE" id="PS01303">
    <property type="entry name" value="BCCT"/>
    <property type="match status" value="1"/>
</dbReference>
<evidence type="ECO:0000256" key="4">
    <source>
        <dbReference type="ARBA" id="ARBA00022475"/>
    </source>
</evidence>
<dbReference type="KEGG" id="ypm:YP_0991"/>
<keyword evidence="3" id="KW-0813">Transport</keyword>
<gene>
    <name evidence="9" type="primary">betT1</name>
    <name evidence="9" type="ordered locus">YP_0991</name>
</gene>
<feature type="transmembrane region" description="Helical" evidence="8">
    <location>
        <begin position="459"/>
        <end position="485"/>
    </location>
</feature>
<feature type="transmembrane region" description="Helical" evidence="8">
    <location>
        <begin position="146"/>
        <end position="168"/>
    </location>
</feature>
<name>A0A0H2W414_YERPE</name>
<feature type="transmembrane region" description="Helical" evidence="8">
    <location>
        <begin position="69"/>
        <end position="88"/>
    </location>
</feature>
<comment type="subcellular location">
    <subcellularLocation>
        <location evidence="1">Cell membrane</location>
        <topology evidence="1">Multi-pass membrane protein</topology>
    </subcellularLocation>
</comment>
<evidence type="ECO:0000256" key="3">
    <source>
        <dbReference type="ARBA" id="ARBA00022448"/>
    </source>
</evidence>
<dbReference type="NCBIfam" id="TIGR00842">
    <property type="entry name" value="bcct"/>
    <property type="match status" value="1"/>
</dbReference>
<feature type="transmembrane region" description="Helical" evidence="8">
    <location>
        <begin position="316"/>
        <end position="334"/>
    </location>
</feature>
<evidence type="ECO:0000256" key="8">
    <source>
        <dbReference type="SAM" id="Phobius"/>
    </source>
</evidence>
<keyword evidence="4" id="KW-1003">Cell membrane</keyword>
<feature type="transmembrane region" description="Helical" evidence="8">
    <location>
        <begin position="532"/>
        <end position="550"/>
    </location>
</feature>
<protein>
    <submittedName>
        <fullName evidence="9">High-affinity choline transport protein</fullName>
    </submittedName>
</protein>
<proteinExistence type="inferred from homology"/>
<organism evidence="9 10">
    <name type="scientific">Yersinia pestis</name>
    <dbReference type="NCBI Taxonomy" id="632"/>
    <lineage>
        <taxon>Bacteria</taxon>
        <taxon>Pseudomonadati</taxon>
        <taxon>Pseudomonadota</taxon>
        <taxon>Gammaproteobacteria</taxon>
        <taxon>Enterobacterales</taxon>
        <taxon>Yersiniaceae</taxon>
        <taxon>Yersinia</taxon>
    </lineage>
</organism>
<evidence type="ECO:0000256" key="7">
    <source>
        <dbReference type="ARBA" id="ARBA00023136"/>
    </source>
</evidence>